<reference evidence="1" key="1">
    <citation type="submission" date="2018-05" db="EMBL/GenBank/DDBJ databases">
        <authorList>
            <person name="Lanie J.A."/>
            <person name="Ng W.-L."/>
            <person name="Kazmierczak K.M."/>
            <person name="Andrzejewski T.M."/>
            <person name="Davidsen T.M."/>
            <person name="Wayne K.J."/>
            <person name="Tettelin H."/>
            <person name="Glass J.I."/>
            <person name="Rusch D."/>
            <person name="Podicherti R."/>
            <person name="Tsui H.-C.T."/>
            <person name="Winkler M.E."/>
        </authorList>
    </citation>
    <scope>NUCLEOTIDE SEQUENCE</scope>
</reference>
<dbReference type="Gene3D" id="2.60.120.10">
    <property type="entry name" value="Jelly Rolls"/>
    <property type="match status" value="1"/>
</dbReference>
<name>A0A382G1V7_9ZZZZ</name>
<dbReference type="EMBL" id="UINC01052815">
    <property type="protein sequence ID" value="SVB68584.1"/>
    <property type="molecule type" value="Genomic_DNA"/>
</dbReference>
<feature type="non-terminal residue" evidence="1">
    <location>
        <position position="1"/>
    </location>
</feature>
<dbReference type="InterPro" id="IPR018490">
    <property type="entry name" value="cNMP-bd_dom_sf"/>
</dbReference>
<accession>A0A382G1V7</accession>
<dbReference type="InterPro" id="IPR014710">
    <property type="entry name" value="RmlC-like_jellyroll"/>
</dbReference>
<sequence length="142" mass="15895">AEWEKLGKKWHAKLEPFTIQYSVSKGKKLTKINPEKGNFVFIKSGEVAVESRVSPGSNAFSVGYCWTRQGFDLVGEFVLCEGKADSSARATARKDSELMHFTHESLLSLTQQEPRVAAQFLENLVCMLSDQLAIADKRLQNN</sequence>
<dbReference type="SUPFAM" id="SSF51206">
    <property type="entry name" value="cAMP-binding domain-like"/>
    <property type="match status" value="1"/>
</dbReference>
<proteinExistence type="predicted"/>
<evidence type="ECO:0000313" key="1">
    <source>
        <dbReference type="EMBL" id="SVB68584.1"/>
    </source>
</evidence>
<organism evidence="1">
    <name type="scientific">marine metagenome</name>
    <dbReference type="NCBI Taxonomy" id="408172"/>
    <lineage>
        <taxon>unclassified sequences</taxon>
        <taxon>metagenomes</taxon>
        <taxon>ecological metagenomes</taxon>
    </lineage>
</organism>
<evidence type="ECO:0008006" key="2">
    <source>
        <dbReference type="Google" id="ProtNLM"/>
    </source>
</evidence>
<protein>
    <recommendedName>
        <fullName evidence="2">Cyclic nucleotide-binding domain-containing protein</fullName>
    </recommendedName>
</protein>
<dbReference type="AlphaFoldDB" id="A0A382G1V7"/>
<gene>
    <name evidence="1" type="ORF">METZ01_LOCUS221438</name>
</gene>